<reference evidence="2 3" key="1">
    <citation type="submission" date="2019-05" db="EMBL/GenBank/DDBJ databases">
        <title>Pseudomonas sp. SC006 isolated from lettuce that can produce HBGAs.</title>
        <authorList>
            <person name="Wang D."/>
            <person name="Liao N."/>
            <person name="Liu D."/>
            <person name="Zhang Z."/>
            <person name="Zou S."/>
        </authorList>
    </citation>
    <scope>NUCLEOTIDE SEQUENCE [LARGE SCALE GENOMIC DNA]</scope>
    <source>
        <strain evidence="2 3">SC006</strain>
    </source>
</reference>
<dbReference type="RefSeq" id="WP_138219722.1">
    <property type="nucleotide sequence ID" value="NZ_VAUO01000005.1"/>
</dbReference>
<proteinExistence type="predicted"/>
<feature type="transmembrane region" description="Helical" evidence="1">
    <location>
        <begin position="101"/>
        <end position="121"/>
    </location>
</feature>
<dbReference type="OrthoDB" id="7408523at2"/>
<evidence type="ECO:0000256" key="1">
    <source>
        <dbReference type="SAM" id="Phobius"/>
    </source>
</evidence>
<keyword evidence="3" id="KW-1185">Reference proteome</keyword>
<accession>A0A5R8Z2P2</accession>
<comment type="caution">
    <text evidence="2">The sequence shown here is derived from an EMBL/GenBank/DDBJ whole genome shotgun (WGS) entry which is preliminary data.</text>
</comment>
<feature type="transmembrane region" description="Helical" evidence="1">
    <location>
        <begin position="68"/>
        <end position="89"/>
    </location>
</feature>
<dbReference type="Proteomes" id="UP000309819">
    <property type="component" value="Unassembled WGS sequence"/>
</dbReference>
<sequence length="277" mass="30660">MKMWEPVSGVFWSTPPAPVVTPEVATPLPVSTAIYCGLLLAVIIPLTIRHISTMIRPEGLDLRKHLGLIGFILTLAYFAVIFPLIWGRIGTLGTMPLNEVGDFLAGAFGPVAFFWVVLGFVQQGEELRMQALDTKKAEIREEIMAKIAMEQAEAQRVAMEEARKRREREISAKFLVSTGSSGNGRRAGEAMNEIRIRNKGNKALNVEVSFGEPFLDPHSIVLGEIGADGEASQNVYLPITQGPVEGKLILRYDDVDESPRVESFKYRVVNSRTEFTD</sequence>
<dbReference type="AlphaFoldDB" id="A0A5R8Z2P2"/>
<feature type="transmembrane region" description="Helical" evidence="1">
    <location>
        <begin position="28"/>
        <end position="48"/>
    </location>
</feature>
<evidence type="ECO:0000313" key="3">
    <source>
        <dbReference type="Proteomes" id="UP000309819"/>
    </source>
</evidence>
<organism evidence="2 3">
    <name type="scientific">Pseudomonas mosselii</name>
    <dbReference type="NCBI Taxonomy" id="78327"/>
    <lineage>
        <taxon>Bacteria</taxon>
        <taxon>Pseudomonadati</taxon>
        <taxon>Pseudomonadota</taxon>
        <taxon>Gammaproteobacteria</taxon>
        <taxon>Pseudomonadales</taxon>
        <taxon>Pseudomonadaceae</taxon>
        <taxon>Pseudomonas</taxon>
    </lineage>
</organism>
<evidence type="ECO:0000313" key="2">
    <source>
        <dbReference type="EMBL" id="TLP59993.1"/>
    </source>
</evidence>
<keyword evidence="1" id="KW-0472">Membrane</keyword>
<keyword evidence="1" id="KW-1133">Transmembrane helix</keyword>
<dbReference type="EMBL" id="VAUO01000005">
    <property type="protein sequence ID" value="TLP59993.1"/>
    <property type="molecule type" value="Genomic_DNA"/>
</dbReference>
<name>A0A5R8Z2P2_9PSED</name>
<gene>
    <name evidence="2" type="ORF">FEM01_12350</name>
</gene>
<protein>
    <submittedName>
        <fullName evidence="2">Uncharacterized protein</fullName>
    </submittedName>
</protein>
<keyword evidence="1" id="KW-0812">Transmembrane</keyword>